<evidence type="ECO:0000256" key="2">
    <source>
        <dbReference type="SAM" id="Phobius"/>
    </source>
</evidence>
<evidence type="ECO:0000313" key="5">
    <source>
        <dbReference type="Proteomes" id="UP000194280"/>
    </source>
</evidence>
<comment type="caution">
    <text evidence="4">The sequence shown here is derived from an EMBL/GenBank/DDBJ whole genome shotgun (WGS) entry which is preliminary data.</text>
</comment>
<proteinExistence type="predicted"/>
<feature type="region of interest" description="Disordered" evidence="1">
    <location>
        <begin position="265"/>
        <end position="284"/>
    </location>
</feature>
<dbReference type="EMBL" id="MUNK01000253">
    <property type="protein sequence ID" value="OTA24233.1"/>
    <property type="molecule type" value="Genomic_DNA"/>
</dbReference>
<reference evidence="4 5" key="1">
    <citation type="submission" date="2017-01" db="EMBL/GenBank/DDBJ databases">
        <title>The recent genome duplication of the halophilic yeast Hortaea werneckii: insights from long-read sequencing.</title>
        <authorList>
            <person name="Sinha S."/>
            <person name="Flibotte S."/>
            <person name="Neira M."/>
            <person name="Lenassi M."/>
            <person name="Gostincar C."/>
            <person name="Stajich J.E."/>
            <person name="Nislow C.E."/>
        </authorList>
    </citation>
    <scope>NUCLEOTIDE SEQUENCE [LARGE SCALE GENOMIC DNA]</scope>
    <source>
        <strain evidence="4 5">EXF-2000</strain>
    </source>
</reference>
<dbReference type="InterPro" id="IPR056120">
    <property type="entry name" value="DUF7703"/>
</dbReference>
<evidence type="ECO:0000256" key="1">
    <source>
        <dbReference type="SAM" id="MobiDB-lite"/>
    </source>
</evidence>
<name>A0A1Z5STS6_HORWE</name>
<dbReference type="Pfam" id="PF24802">
    <property type="entry name" value="DUF7703"/>
    <property type="match status" value="1"/>
</dbReference>
<dbReference type="VEuPathDB" id="FungiDB:BTJ68_12737"/>
<dbReference type="Proteomes" id="UP000194280">
    <property type="component" value="Unassembled WGS sequence"/>
</dbReference>
<keyword evidence="2" id="KW-0812">Transmembrane</keyword>
<feature type="transmembrane region" description="Helical" evidence="2">
    <location>
        <begin position="51"/>
        <end position="75"/>
    </location>
</feature>
<dbReference type="PANTHER" id="PTHR37013">
    <property type="entry name" value="INTEGRAL MEMBRANE PROTEIN (AFU_ORTHOLOGUE AFUA_1G05950)-RELATED"/>
    <property type="match status" value="1"/>
</dbReference>
<protein>
    <recommendedName>
        <fullName evidence="3">DUF7703 domain-containing protein</fullName>
    </recommendedName>
</protein>
<dbReference type="OrthoDB" id="405906at2759"/>
<feature type="region of interest" description="Disordered" evidence="1">
    <location>
        <begin position="333"/>
        <end position="365"/>
    </location>
</feature>
<evidence type="ECO:0000259" key="3">
    <source>
        <dbReference type="Pfam" id="PF24802"/>
    </source>
</evidence>
<dbReference type="AlphaFoldDB" id="A0A1Z5STS6"/>
<feature type="compositionally biased region" description="Basic and acidic residues" evidence="1">
    <location>
        <begin position="333"/>
        <end position="347"/>
    </location>
</feature>
<dbReference type="InParanoid" id="A0A1Z5STS6"/>
<keyword evidence="2" id="KW-0472">Membrane</keyword>
<dbReference type="PANTHER" id="PTHR37013:SF4">
    <property type="entry name" value="INTEGRAL MEMBRANE PROTEIN"/>
    <property type="match status" value="1"/>
</dbReference>
<evidence type="ECO:0000313" key="4">
    <source>
        <dbReference type="EMBL" id="OTA24233.1"/>
    </source>
</evidence>
<accession>A0A1Z5STS6</accession>
<sequence>MADEDRFVASIGPLYNVTLVVVGVSFTAVAWHNGLEIILTTLATFTKYGTYFYSLIVAALGILCFQSAVFCMIFAPDSNGYGVIAAVDVGWICMVTGQSMVLWSRLHLICHSHWKLRGVLVMIVTNAIVFHGSQTVCSLLAVQDQAINPEYMPFVYAEKISLCFFFAQEVTISGLYIWETAKHLRLASTVRAGSKYRRMRNLLLANVAILALDICLISLEFASLWGVWCTFKGFAYSIKLKIEFAILNQLRDTFTQSIRTSHAGTDRFYRSPSSADQSRASHPDAARNYDQVALTRLGTQTECDQASVRDSNVTDFGNPEGIVKTVNYTVRHQDHGRGEKLEERSICERPPSPSSSEMQFASKGV</sequence>
<feature type="transmembrane region" description="Helical" evidence="2">
    <location>
        <begin position="12"/>
        <end position="31"/>
    </location>
</feature>
<feature type="domain" description="DUF7703" evidence="3">
    <location>
        <begin position="21"/>
        <end position="255"/>
    </location>
</feature>
<feature type="transmembrane region" description="Helical" evidence="2">
    <location>
        <begin position="81"/>
        <end position="106"/>
    </location>
</feature>
<feature type="transmembrane region" description="Helical" evidence="2">
    <location>
        <begin position="118"/>
        <end position="142"/>
    </location>
</feature>
<dbReference type="STRING" id="1157616.A0A1Z5STS6"/>
<gene>
    <name evidence="4" type="ORF">BTJ68_12737</name>
</gene>
<keyword evidence="5" id="KW-1185">Reference proteome</keyword>
<keyword evidence="2" id="KW-1133">Transmembrane helix</keyword>
<feature type="transmembrane region" description="Helical" evidence="2">
    <location>
        <begin position="203"/>
        <end position="228"/>
    </location>
</feature>
<organism evidence="4 5">
    <name type="scientific">Hortaea werneckii EXF-2000</name>
    <dbReference type="NCBI Taxonomy" id="1157616"/>
    <lineage>
        <taxon>Eukaryota</taxon>
        <taxon>Fungi</taxon>
        <taxon>Dikarya</taxon>
        <taxon>Ascomycota</taxon>
        <taxon>Pezizomycotina</taxon>
        <taxon>Dothideomycetes</taxon>
        <taxon>Dothideomycetidae</taxon>
        <taxon>Mycosphaerellales</taxon>
        <taxon>Teratosphaeriaceae</taxon>
        <taxon>Hortaea</taxon>
    </lineage>
</organism>